<protein>
    <submittedName>
        <fullName evidence="1">Uncharacterized protein</fullName>
    </submittedName>
</protein>
<gene>
    <name evidence="1" type="ORF">CBR_g32532</name>
</gene>
<dbReference type="Proteomes" id="UP000265515">
    <property type="component" value="Unassembled WGS sequence"/>
</dbReference>
<proteinExistence type="predicted"/>
<comment type="caution">
    <text evidence="1">The sequence shown here is derived from an EMBL/GenBank/DDBJ whole genome shotgun (WGS) entry which is preliminary data.</text>
</comment>
<sequence length="98" mass="10943">MLCLSYIVAWKPPSGKGSRAPPQLSTYTSALLVLRCSIETSKRDFCPFGDIHDVRVYLISSKIFPRASSSNSNNIFKEKEIAHHVDMVSRQVSASLQK</sequence>
<name>A0A388LH56_CHABU</name>
<dbReference type="EMBL" id="BFEA01000378">
    <property type="protein sequence ID" value="GBG81542.1"/>
    <property type="molecule type" value="Genomic_DNA"/>
</dbReference>
<accession>A0A388LH56</accession>
<organism evidence="1 2">
    <name type="scientific">Chara braunii</name>
    <name type="common">Braun's stonewort</name>
    <dbReference type="NCBI Taxonomy" id="69332"/>
    <lineage>
        <taxon>Eukaryota</taxon>
        <taxon>Viridiplantae</taxon>
        <taxon>Streptophyta</taxon>
        <taxon>Charophyceae</taxon>
        <taxon>Charales</taxon>
        <taxon>Characeae</taxon>
        <taxon>Chara</taxon>
    </lineage>
</organism>
<dbReference type="Gramene" id="GBG81542">
    <property type="protein sequence ID" value="GBG81542"/>
    <property type="gene ID" value="CBR_g32532"/>
</dbReference>
<evidence type="ECO:0000313" key="2">
    <source>
        <dbReference type="Proteomes" id="UP000265515"/>
    </source>
</evidence>
<keyword evidence="2" id="KW-1185">Reference proteome</keyword>
<evidence type="ECO:0000313" key="1">
    <source>
        <dbReference type="EMBL" id="GBG81542.1"/>
    </source>
</evidence>
<dbReference type="AlphaFoldDB" id="A0A388LH56"/>
<reference evidence="1 2" key="1">
    <citation type="journal article" date="2018" name="Cell">
        <title>The Chara Genome: Secondary Complexity and Implications for Plant Terrestrialization.</title>
        <authorList>
            <person name="Nishiyama T."/>
            <person name="Sakayama H."/>
            <person name="Vries J.D."/>
            <person name="Buschmann H."/>
            <person name="Saint-Marcoux D."/>
            <person name="Ullrich K.K."/>
            <person name="Haas F.B."/>
            <person name="Vanderstraeten L."/>
            <person name="Becker D."/>
            <person name="Lang D."/>
            <person name="Vosolsobe S."/>
            <person name="Rombauts S."/>
            <person name="Wilhelmsson P.K.I."/>
            <person name="Janitza P."/>
            <person name="Kern R."/>
            <person name="Heyl A."/>
            <person name="Rumpler F."/>
            <person name="Villalobos L.I.A.C."/>
            <person name="Clay J.M."/>
            <person name="Skokan R."/>
            <person name="Toyoda A."/>
            <person name="Suzuki Y."/>
            <person name="Kagoshima H."/>
            <person name="Schijlen E."/>
            <person name="Tajeshwar N."/>
            <person name="Catarino B."/>
            <person name="Hetherington A.J."/>
            <person name="Saltykova A."/>
            <person name="Bonnot C."/>
            <person name="Breuninger H."/>
            <person name="Symeonidi A."/>
            <person name="Radhakrishnan G.V."/>
            <person name="Van Nieuwerburgh F."/>
            <person name="Deforce D."/>
            <person name="Chang C."/>
            <person name="Karol K.G."/>
            <person name="Hedrich R."/>
            <person name="Ulvskov P."/>
            <person name="Glockner G."/>
            <person name="Delwiche C.F."/>
            <person name="Petrasek J."/>
            <person name="Van de Peer Y."/>
            <person name="Friml J."/>
            <person name="Beilby M."/>
            <person name="Dolan L."/>
            <person name="Kohara Y."/>
            <person name="Sugano S."/>
            <person name="Fujiyama A."/>
            <person name="Delaux P.-M."/>
            <person name="Quint M."/>
            <person name="TheiBen G."/>
            <person name="Hagemann M."/>
            <person name="Harholt J."/>
            <person name="Dunand C."/>
            <person name="Zachgo S."/>
            <person name="Langdale J."/>
            <person name="Maumus F."/>
            <person name="Straeten D.V.D."/>
            <person name="Gould S.B."/>
            <person name="Rensing S.A."/>
        </authorList>
    </citation>
    <scope>NUCLEOTIDE SEQUENCE [LARGE SCALE GENOMIC DNA]</scope>
    <source>
        <strain evidence="1 2">S276</strain>
    </source>
</reference>